<dbReference type="InterPro" id="IPR000873">
    <property type="entry name" value="AMP-dep_synth/lig_dom"/>
</dbReference>
<dbReference type="PANTHER" id="PTHR45527">
    <property type="entry name" value="NONRIBOSOMAL PEPTIDE SYNTHETASE"/>
    <property type="match status" value="1"/>
</dbReference>
<comment type="cofactor">
    <cofactor evidence="1">
        <name>pantetheine 4'-phosphate</name>
        <dbReference type="ChEBI" id="CHEBI:47942"/>
    </cofactor>
</comment>
<keyword evidence="5" id="KW-0808">Transferase</keyword>
<keyword evidence="5" id="KW-0489">Methyltransferase</keyword>
<protein>
    <submittedName>
        <fullName evidence="5">Methyltransferase, FkbM family/amino acid adenylation domain-containing protein</fullName>
    </submittedName>
</protein>
<dbReference type="RefSeq" id="WP_143118518.1">
    <property type="nucleotide sequence ID" value="NZ_FOVH01000007.1"/>
</dbReference>
<dbReference type="GO" id="GO:0043041">
    <property type="term" value="P:amino acid activation for nonribosomal peptide biosynthetic process"/>
    <property type="evidence" value="ECO:0007669"/>
    <property type="project" value="TreeGrafter"/>
</dbReference>
<evidence type="ECO:0000313" key="6">
    <source>
        <dbReference type="Proteomes" id="UP000183413"/>
    </source>
</evidence>
<dbReference type="CDD" id="cd17646">
    <property type="entry name" value="A_NRPS_AB3403-like"/>
    <property type="match status" value="1"/>
</dbReference>
<dbReference type="InterPro" id="IPR010071">
    <property type="entry name" value="AA_adenyl_dom"/>
</dbReference>
<dbReference type="Gene3D" id="3.40.50.150">
    <property type="entry name" value="Vaccinia Virus protein VP39"/>
    <property type="match status" value="1"/>
</dbReference>
<dbReference type="InterPro" id="IPR023213">
    <property type="entry name" value="CAT-like_dom_sf"/>
</dbReference>
<dbReference type="NCBIfam" id="TIGR01444">
    <property type="entry name" value="fkbM_fam"/>
    <property type="match status" value="1"/>
</dbReference>
<dbReference type="Pfam" id="PF00501">
    <property type="entry name" value="AMP-binding"/>
    <property type="match status" value="1"/>
</dbReference>
<dbReference type="PROSITE" id="PS00012">
    <property type="entry name" value="PHOSPHOPANTETHEINE"/>
    <property type="match status" value="1"/>
</dbReference>
<dbReference type="PANTHER" id="PTHR45527:SF1">
    <property type="entry name" value="FATTY ACID SYNTHASE"/>
    <property type="match status" value="1"/>
</dbReference>
<dbReference type="InterPro" id="IPR006342">
    <property type="entry name" value="FkbM_mtfrase"/>
</dbReference>
<dbReference type="InParanoid" id="A0A1I5HXR9"/>
<dbReference type="InterPro" id="IPR045851">
    <property type="entry name" value="AMP-bd_C_sf"/>
</dbReference>
<keyword evidence="2" id="KW-0596">Phosphopantetheine</keyword>
<reference evidence="5 6" key="1">
    <citation type="submission" date="2016-10" db="EMBL/GenBank/DDBJ databases">
        <authorList>
            <person name="de Groot N.N."/>
        </authorList>
    </citation>
    <scope>NUCLEOTIDE SEQUENCE [LARGE SCALE GENOMIC DNA]</scope>
    <source>
        <strain evidence="5 6">DSM 43067</strain>
    </source>
</reference>
<dbReference type="FunFam" id="3.40.50.12780:FF:000012">
    <property type="entry name" value="Non-ribosomal peptide synthetase"/>
    <property type="match status" value="1"/>
</dbReference>
<dbReference type="GO" id="GO:0032259">
    <property type="term" value="P:methylation"/>
    <property type="evidence" value="ECO:0007669"/>
    <property type="project" value="UniProtKB-KW"/>
</dbReference>
<keyword evidence="3" id="KW-0597">Phosphoprotein</keyword>
<dbReference type="eggNOG" id="COG1020">
    <property type="taxonomic scope" value="Bacteria"/>
</dbReference>
<name>A0A1I5HXR9_9ACTN</name>
<evidence type="ECO:0000259" key="4">
    <source>
        <dbReference type="PROSITE" id="PS50075"/>
    </source>
</evidence>
<feature type="non-terminal residue" evidence="5">
    <location>
        <position position="1598"/>
    </location>
</feature>
<dbReference type="SUPFAM" id="SSF52777">
    <property type="entry name" value="CoA-dependent acyltransferases"/>
    <property type="match status" value="4"/>
</dbReference>
<dbReference type="EMBL" id="FOVH01000007">
    <property type="protein sequence ID" value="SFO53148.1"/>
    <property type="molecule type" value="Genomic_DNA"/>
</dbReference>
<dbReference type="GO" id="GO:0044550">
    <property type="term" value="P:secondary metabolite biosynthetic process"/>
    <property type="evidence" value="ECO:0007669"/>
    <property type="project" value="TreeGrafter"/>
</dbReference>
<accession>A0A1I5HXR9</accession>
<gene>
    <name evidence="5" type="ORF">SAMN04489713_1071</name>
</gene>
<dbReference type="FunFam" id="3.30.559.10:FF:000012">
    <property type="entry name" value="Non-ribosomal peptide synthetase"/>
    <property type="match status" value="1"/>
</dbReference>
<dbReference type="FunFam" id="2.30.38.10:FF:000001">
    <property type="entry name" value="Non-ribosomal peptide synthetase PvdI"/>
    <property type="match status" value="1"/>
</dbReference>
<dbReference type="NCBIfam" id="TIGR01733">
    <property type="entry name" value="AA-adenyl-dom"/>
    <property type="match status" value="1"/>
</dbReference>
<dbReference type="Gene3D" id="3.40.50.12780">
    <property type="entry name" value="N-terminal domain of ligase-like"/>
    <property type="match status" value="1"/>
</dbReference>
<dbReference type="STRING" id="1993.SAMN04489713_1071"/>
<dbReference type="SMART" id="SM00823">
    <property type="entry name" value="PKS_PP"/>
    <property type="match status" value="1"/>
</dbReference>
<evidence type="ECO:0000256" key="3">
    <source>
        <dbReference type="ARBA" id="ARBA00022553"/>
    </source>
</evidence>
<sequence length="1598" mass="174502">MEREVRRLPLLAAQSAVWYAQQLDVGDPMFNISEYIEIRGPVDAGLMAAAIRRAGMEAESFHARFVEDEDGVHQIIDVSDDWPVPYLDLTGEPDPGRAADAWMREDQRRPFDLTRGVPFRTALIRVAPDLFLLYFTAHHIVIDGYSAALFVARAAEVYTALKKGDDPPPAAFGSVRDLVEEETAYLASEQFQRDREFWAACVGEDEAAPASLTGRASVPGGASSGFTRHTTYLSDADITRLRDAAREVGTGWPALMVAAFAAYVHRMSGEDDVVLGLPVTGRKTRTSRATPSMTAHVLPLRLRVTGATTFADLTHQVSREIRQILRHQRYRAEDIRRDRGMPVHGRRLWGSEINILPFEYDVEFDGNATTAHDLVTGPITDTMVAVHYGADLKGMRIDANANLAACADRELADHLNRFRRLLESAIANPGQRIEDVDVLGTADRRRVLLEWNDTAHDVPAATVPGLFEEQASRTPDATAVVFEGRSVSYAELANRTDRLARHLAAQGVGPETVVAVPLPRSVEMVVALLAVLKAGGAYLPIDPAHPADRIAFVHDDARPLLTLTTPDVAGPDGAAVRATPPAPGNTAYVIYTSGSTGRPKGVAVEHAAIVNRLLWMRDHYRVTPADRILQKTPLDFDVSVWELFLPLISGAALVLARPDGHRDPAYLAGLIQDARVTMAHFVPSMLEAFVLEPAATGCTSLREVVCSGEALPDHLRDRYYAVLGARLNNLYGPTEAAVDVTAAPCPPGGGPVTIGRPVWNTRVYVLDARLAPVPPGVAGELYLAGDQLARGYVNRAGLTAERFVADPFGPPGSRMYRTGDVARWNLDGRIEYLGRSDHQVKIRGLRVEPGEIESVLADHPGVGRAVVADREVAAGGRRLVGYVVPESGTAAAVANLCRLRREGRLDGHELHELPNGMTVCARNRSNTAFLYDEIFVRNEYFRAGVTLPEDACVVDVGGHVGLFSLFVGTRQPGCRVHAFEPIPALAGMFRINAELHGLDAAVTTCGLGREAGTARFTYYPDMSLLSGRFADEREERRVLERYLRDEPAEGLAELLTERLRGEDVEVEVRTLSQMIREHGITRIDLLKIDAEKSELDVLLGIEPAHWPIVRQVVAEVHDIGGRLGIVTGLLRDHGFRTTVETAPHFAGTGVYCVYAVRPDAPVRPGPEPDDGGRRWYSPDRLTEDLRAHARTRLPDYMVPAAFVILDEPPTTSNGKLDRKALPAPDFSAAVTGRAPRTPREEILCHLFADILHLDRVGIDDGFFDLGGHSLLGTRLIGRIRSVLEVEVSIRDLFEAPTVAELADRLGGAGQARPVLEPWRRPDRVPLSFAQRRLWFLNRLEGPGPTYNIPLAVRLRGPLDRAALAAALADVVDRHESLRTIFPESDGEPYQLVLDPEPFVLETVDAEVGDLSRMVAAAAGRGFDLMADRPFRAELFRLGPDDHVLLVVVHHIAGDAWSMGPLGRDLAVAYSVRCRGASVPQWSSLPVQYADYALWHREWLGDEGDSGSVVGAQVAYWREALTGLPDQLDLPVDRPRPAVATYRGGSVGFALDGDLHRSLVALARDNDVTLFMVVQAGLVGLLTRLGCGTDVPIGSPVAG</sequence>
<dbReference type="SUPFAM" id="SSF47336">
    <property type="entry name" value="ACP-like"/>
    <property type="match status" value="1"/>
</dbReference>
<dbReference type="InterPro" id="IPR042099">
    <property type="entry name" value="ANL_N_sf"/>
</dbReference>
<dbReference type="Gene3D" id="3.30.559.10">
    <property type="entry name" value="Chloramphenicol acetyltransferase-like domain"/>
    <property type="match status" value="2"/>
</dbReference>
<keyword evidence="6" id="KW-1185">Reference proteome</keyword>
<dbReference type="InterPro" id="IPR036736">
    <property type="entry name" value="ACP-like_sf"/>
</dbReference>
<dbReference type="InterPro" id="IPR020806">
    <property type="entry name" value="PKS_PP-bd"/>
</dbReference>
<dbReference type="PROSITE" id="PS50075">
    <property type="entry name" value="CARRIER"/>
    <property type="match status" value="1"/>
</dbReference>
<dbReference type="Proteomes" id="UP000183413">
    <property type="component" value="Unassembled WGS sequence"/>
</dbReference>
<dbReference type="InterPro" id="IPR029063">
    <property type="entry name" value="SAM-dependent_MTases_sf"/>
</dbReference>
<dbReference type="InterPro" id="IPR020845">
    <property type="entry name" value="AMP-binding_CS"/>
</dbReference>
<dbReference type="FunFam" id="1.10.1200.10:FF:000016">
    <property type="entry name" value="Non-ribosomal peptide synthase"/>
    <property type="match status" value="1"/>
</dbReference>
<dbReference type="Gene3D" id="1.10.1200.10">
    <property type="entry name" value="ACP-like"/>
    <property type="match status" value="1"/>
</dbReference>
<dbReference type="Pfam" id="PF05050">
    <property type="entry name" value="Methyltransf_21"/>
    <property type="match status" value="1"/>
</dbReference>
<dbReference type="SUPFAM" id="SSF53335">
    <property type="entry name" value="S-adenosyl-L-methionine-dependent methyltransferases"/>
    <property type="match status" value="1"/>
</dbReference>
<dbReference type="Gene3D" id="3.30.300.30">
    <property type="match status" value="2"/>
</dbReference>
<proteinExistence type="predicted"/>
<dbReference type="GO" id="GO:0008610">
    <property type="term" value="P:lipid biosynthetic process"/>
    <property type="evidence" value="ECO:0007669"/>
    <property type="project" value="UniProtKB-ARBA"/>
</dbReference>
<dbReference type="Gene3D" id="3.30.559.30">
    <property type="entry name" value="Nonribosomal peptide synthetase, condensation domain"/>
    <property type="match status" value="2"/>
</dbReference>
<dbReference type="Pfam" id="PF00668">
    <property type="entry name" value="Condensation"/>
    <property type="match status" value="2"/>
</dbReference>
<dbReference type="GO" id="GO:0072330">
    <property type="term" value="P:monocarboxylic acid biosynthetic process"/>
    <property type="evidence" value="ECO:0007669"/>
    <property type="project" value="UniProtKB-ARBA"/>
</dbReference>
<dbReference type="FunFam" id="3.40.50.980:FF:000002">
    <property type="entry name" value="Enterobactin synthetase component F"/>
    <property type="match status" value="1"/>
</dbReference>
<dbReference type="InterPro" id="IPR001242">
    <property type="entry name" value="Condensation_dom"/>
</dbReference>
<dbReference type="GO" id="GO:0031177">
    <property type="term" value="F:phosphopantetheine binding"/>
    <property type="evidence" value="ECO:0007669"/>
    <property type="project" value="InterPro"/>
</dbReference>
<evidence type="ECO:0000256" key="1">
    <source>
        <dbReference type="ARBA" id="ARBA00001957"/>
    </source>
</evidence>
<dbReference type="PROSITE" id="PS00455">
    <property type="entry name" value="AMP_BINDING"/>
    <property type="match status" value="1"/>
</dbReference>
<dbReference type="SUPFAM" id="SSF56801">
    <property type="entry name" value="Acetyl-CoA synthetase-like"/>
    <property type="match status" value="1"/>
</dbReference>
<evidence type="ECO:0000313" key="5">
    <source>
        <dbReference type="EMBL" id="SFO53148.1"/>
    </source>
</evidence>
<organism evidence="5 6">
    <name type="scientific">Actinomadura madurae</name>
    <dbReference type="NCBI Taxonomy" id="1993"/>
    <lineage>
        <taxon>Bacteria</taxon>
        <taxon>Bacillati</taxon>
        <taxon>Actinomycetota</taxon>
        <taxon>Actinomycetes</taxon>
        <taxon>Streptosporangiales</taxon>
        <taxon>Thermomonosporaceae</taxon>
        <taxon>Actinomadura</taxon>
    </lineage>
</organism>
<dbReference type="InterPro" id="IPR009081">
    <property type="entry name" value="PP-bd_ACP"/>
</dbReference>
<feature type="domain" description="Carrier" evidence="4">
    <location>
        <begin position="1234"/>
        <end position="1309"/>
    </location>
</feature>
<evidence type="ECO:0000256" key="2">
    <source>
        <dbReference type="ARBA" id="ARBA00022450"/>
    </source>
</evidence>
<dbReference type="GO" id="GO:0008168">
    <property type="term" value="F:methyltransferase activity"/>
    <property type="evidence" value="ECO:0007669"/>
    <property type="project" value="UniProtKB-KW"/>
</dbReference>
<dbReference type="GO" id="GO:0005829">
    <property type="term" value="C:cytosol"/>
    <property type="evidence" value="ECO:0007669"/>
    <property type="project" value="TreeGrafter"/>
</dbReference>
<dbReference type="InterPro" id="IPR006162">
    <property type="entry name" value="Ppantetheine_attach_site"/>
</dbReference>
<dbReference type="Pfam" id="PF00550">
    <property type="entry name" value="PP-binding"/>
    <property type="match status" value="1"/>
</dbReference>